<sequence>MGLIHPQVVLKSSRIVWTPRRSLGRRAMEESILAHDEIVEMVLSWEGRSFVQHKWLVRVEVGANQVHQLPDAGGG</sequence>
<dbReference type="RefSeq" id="XP_018147754.1">
    <property type="nucleotide sequence ID" value="XM_018293418.1"/>
</dbReference>
<dbReference type="GeneID" id="28857412"/>
<comment type="caution">
    <text evidence="1">The sequence shown here is derived from an EMBL/GenBank/DDBJ whole genome shotgun (WGS) entry which is preliminary data.</text>
</comment>
<dbReference type="EMBL" id="LSBJ02000002">
    <property type="protein sequence ID" value="OAQ71217.1"/>
    <property type="molecule type" value="Genomic_DNA"/>
</dbReference>
<gene>
    <name evidence="1" type="ORF">VFPPC_15665</name>
</gene>
<keyword evidence="2" id="KW-1185">Reference proteome</keyword>
<reference evidence="1 2" key="1">
    <citation type="journal article" date="2016" name="PLoS Pathog.">
        <title>Biosynthesis of antibiotic leucinostatins in bio-control fungus Purpureocillium lilacinum and their inhibition on phytophthora revealed by genome mining.</title>
        <authorList>
            <person name="Wang G."/>
            <person name="Liu Z."/>
            <person name="Lin R."/>
            <person name="Li E."/>
            <person name="Mao Z."/>
            <person name="Ling J."/>
            <person name="Yang Y."/>
            <person name="Yin W.B."/>
            <person name="Xie B."/>
        </authorList>
    </citation>
    <scope>NUCLEOTIDE SEQUENCE [LARGE SCALE GENOMIC DNA]</scope>
    <source>
        <strain evidence="1">170</strain>
    </source>
</reference>
<protein>
    <submittedName>
        <fullName evidence="1">Uncharacterized protein</fullName>
    </submittedName>
</protein>
<dbReference type="AlphaFoldDB" id="A0A179G0J1"/>
<dbReference type="Proteomes" id="UP000078397">
    <property type="component" value="Unassembled WGS sequence"/>
</dbReference>
<dbReference type="KEGG" id="pchm:VFPPC_15665"/>
<evidence type="ECO:0000313" key="2">
    <source>
        <dbReference type="Proteomes" id="UP000078397"/>
    </source>
</evidence>
<evidence type="ECO:0000313" key="1">
    <source>
        <dbReference type="EMBL" id="OAQ71217.1"/>
    </source>
</evidence>
<proteinExistence type="predicted"/>
<accession>A0A179G0J1</accession>
<organism evidence="1 2">
    <name type="scientific">Pochonia chlamydosporia 170</name>
    <dbReference type="NCBI Taxonomy" id="1380566"/>
    <lineage>
        <taxon>Eukaryota</taxon>
        <taxon>Fungi</taxon>
        <taxon>Dikarya</taxon>
        <taxon>Ascomycota</taxon>
        <taxon>Pezizomycotina</taxon>
        <taxon>Sordariomycetes</taxon>
        <taxon>Hypocreomycetidae</taxon>
        <taxon>Hypocreales</taxon>
        <taxon>Clavicipitaceae</taxon>
        <taxon>Pochonia</taxon>
    </lineage>
</organism>
<name>A0A179G0J1_METCM</name>